<comment type="caution">
    <text evidence="1">The sequence shown here is derived from an EMBL/GenBank/DDBJ whole genome shotgun (WGS) entry which is preliminary data.</text>
</comment>
<accession>A0A6A8LPE7</accession>
<evidence type="ECO:0000313" key="1">
    <source>
        <dbReference type="EMBL" id="MSE04030.1"/>
    </source>
</evidence>
<name>A0A6A8LPE7_BACVE</name>
<reference evidence="1" key="1">
    <citation type="submission" date="2019-11" db="EMBL/GenBank/DDBJ databases">
        <title>Draft Genome Sequence of Plant Growth-Promoting Rhizosphere-Associated Bacteria.</title>
        <authorList>
            <person name="Vasilyev I.Y."/>
            <person name="Radchenko V."/>
            <person name="Ilnitskaya E.V."/>
        </authorList>
    </citation>
    <scope>NUCLEOTIDE SEQUENCE</scope>
    <source>
        <strain evidence="1">VRA_517_n</strain>
    </source>
</reference>
<protein>
    <submittedName>
        <fullName evidence="1">Uncharacterized protein</fullName>
    </submittedName>
</protein>
<dbReference type="EMBL" id="WKKV01000014">
    <property type="protein sequence ID" value="MSE04030.1"/>
    <property type="molecule type" value="Genomic_DNA"/>
</dbReference>
<sequence>MNKDILDLKTMAEAARAAYKMGHLSREEAIIKIEPYLIRVNEKAVAIAKKYNQRPRKVSLTSFLR</sequence>
<proteinExistence type="predicted"/>
<dbReference type="AlphaFoldDB" id="A0A6A8LPE7"/>
<organism evidence="1">
    <name type="scientific">Bacillus velezensis</name>
    <dbReference type="NCBI Taxonomy" id="492670"/>
    <lineage>
        <taxon>Bacteria</taxon>
        <taxon>Bacillati</taxon>
        <taxon>Bacillota</taxon>
        <taxon>Bacilli</taxon>
        <taxon>Bacillales</taxon>
        <taxon>Bacillaceae</taxon>
        <taxon>Bacillus</taxon>
        <taxon>Bacillus amyloliquefaciens group</taxon>
    </lineage>
</organism>
<gene>
    <name evidence="1" type="ORF">GKC39_18480</name>
</gene>
<dbReference type="RefSeq" id="WP_154303272.1">
    <property type="nucleotide sequence ID" value="NZ_WKKV01000014.1"/>
</dbReference>